<comment type="caution">
    <text evidence="2">The sequence shown here is derived from an EMBL/GenBank/DDBJ whole genome shotgun (WGS) entry which is preliminary data.</text>
</comment>
<sequence length="477" mass="54464">MPNLDITRHVNPDSQRTVICYHYWPGGNYRSWIDIDSANLAGSWPNNPKDLPINDHIWPRIAVTQNNTILLATGDNNYERNHLYRSTDFGDSWDLIADFDSIHKMGHFLRASHFPGSQKAVFVYTQYFCDTSGCGCRDQDVWYMTTGDNGMTWSDRIDLTNYQPYPIDSARVYVGTNAVYDANDNLHIAWSGRKVTDYMYEASKIFHWDEVHDVFSVVNSPSIYYYEPDGWWIATATSGSPGAYHMPAMDPQLIVDTTSNWLYCLWQGNDDYNDCSAGRYFNGELYGSVSMDSGLTWSDYVNLTNTRSPGAGPGACMDEDYMTAYPYVVNDSIYITFIEDKDAGGYVQGEGILTENPVRCWVFHKDLIPGIKEKNPLKTEYTTPMLDVYPNPFRDKTQIRYMIQDTRYMMNGYSLKIFDAAGQLVRDFSRSTPNALHPTVITWDGSDNTGKKLPGGVYFLEFEAGDYKETKKLILLK</sequence>
<dbReference type="Gene3D" id="2.60.40.4070">
    <property type="match status" value="1"/>
</dbReference>
<protein>
    <recommendedName>
        <fullName evidence="1">Secretion system C-terminal sorting domain-containing protein</fullName>
    </recommendedName>
</protein>
<dbReference type="InterPro" id="IPR036278">
    <property type="entry name" value="Sialidase_sf"/>
</dbReference>
<name>A0A0S8K4V7_UNCW3</name>
<dbReference type="EMBL" id="LJVE01000001">
    <property type="protein sequence ID" value="KPL15982.1"/>
    <property type="molecule type" value="Genomic_DNA"/>
</dbReference>
<dbReference type="SUPFAM" id="SSF50939">
    <property type="entry name" value="Sialidases"/>
    <property type="match status" value="2"/>
</dbReference>
<proteinExistence type="predicted"/>
<dbReference type="InterPro" id="IPR015943">
    <property type="entry name" value="WD40/YVTN_repeat-like_dom_sf"/>
</dbReference>
<reference evidence="2 3" key="1">
    <citation type="journal article" date="2015" name="Microbiome">
        <title>Genomic resolution of linkages in carbon, nitrogen, and sulfur cycling among widespread estuary sediment bacteria.</title>
        <authorList>
            <person name="Baker B.J."/>
            <person name="Lazar C.S."/>
            <person name="Teske A.P."/>
            <person name="Dick G.J."/>
        </authorList>
    </citation>
    <scope>NUCLEOTIDE SEQUENCE [LARGE SCALE GENOMIC DNA]</scope>
    <source>
        <strain evidence="2">SM1_77</strain>
    </source>
</reference>
<dbReference type="Gene3D" id="2.130.10.10">
    <property type="entry name" value="YVTN repeat-like/Quinoprotein amine dehydrogenase"/>
    <property type="match status" value="1"/>
</dbReference>
<feature type="domain" description="Secretion system C-terminal sorting" evidence="1">
    <location>
        <begin position="388"/>
        <end position="474"/>
    </location>
</feature>
<dbReference type="Proteomes" id="UP000050975">
    <property type="component" value="Unassembled WGS sequence"/>
</dbReference>
<dbReference type="InterPro" id="IPR026444">
    <property type="entry name" value="Secre_tail"/>
</dbReference>
<dbReference type="CDD" id="cd15482">
    <property type="entry name" value="Sialidase_non-viral"/>
    <property type="match status" value="2"/>
</dbReference>
<evidence type="ECO:0000313" key="2">
    <source>
        <dbReference type="EMBL" id="KPL15982.1"/>
    </source>
</evidence>
<evidence type="ECO:0000259" key="1">
    <source>
        <dbReference type="Pfam" id="PF18962"/>
    </source>
</evidence>
<evidence type="ECO:0000313" key="3">
    <source>
        <dbReference type="Proteomes" id="UP000050975"/>
    </source>
</evidence>
<dbReference type="NCBIfam" id="TIGR04183">
    <property type="entry name" value="Por_Secre_tail"/>
    <property type="match status" value="1"/>
</dbReference>
<gene>
    <name evidence="2" type="ORF">AMJ74_00040</name>
</gene>
<organism evidence="2 3">
    <name type="scientific">candidate division WOR_3 bacterium SM1_77</name>
    <dbReference type="NCBI Taxonomy" id="1703778"/>
    <lineage>
        <taxon>Bacteria</taxon>
        <taxon>Bacteria division WOR-3</taxon>
    </lineage>
</organism>
<dbReference type="AlphaFoldDB" id="A0A0S8K4V7"/>
<accession>A0A0S8K4V7</accession>
<dbReference type="Pfam" id="PF18962">
    <property type="entry name" value="Por_Secre_tail"/>
    <property type="match status" value="1"/>
</dbReference>